<evidence type="ECO:0000256" key="1">
    <source>
        <dbReference type="SAM" id="MobiDB-lite"/>
    </source>
</evidence>
<accession>A0ABN9Q8C7</accession>
<protein>
    <submittedName>
        <fullName evidence="2">Uncharacterized protein</fullName>
    </submittedName>
</protein>
<keyword evidence="3" id="KW-1185">Reference proteome</keyword>
<comment type="caution">
    <text evidence="2">The sequence shown here is derived from an EMBL/GenBank/DDBJ whole genome shotgun (WGS) entry which is preliminary data.</text>
</comment>
<evidence type="ECO:0000313" key="3">
    <source>
        <dbReference type="Proteomes" id="UP001189429"/>
    </source>
</evidence>
<reference evidence="2" key="1">
    <citation type="submission" date="2023-10" db="EMBL/GenBank/DDBJ databases">
        <authorList>
            <person name="Chen Y."/>
            <person name="Shah S."/>
            <person name="Dougan E. K."/>
            <person name="Thang M."/>
            <person name="Chan C."/>
        </authorList>
    </citation>
    <scope>NUCLEOTIDE SEQUENCE [LARGE SCALE GENOMIC DNA]</scope>
</reference>
<evidence type="ECO:0000313" key="2">
    <source>
        <dbReference type="EMBL" id="CAK0800674.1"/>
    </source>
</evidence>
<organism evidence="2 3">
    <name type="scientific">Prorocentrum cordatum</name>
    <dbReference type="NCBI Taxonomy" id="2364126"/>
    <lineage>
        <taxon>Eukaryota</taxon>
        <taxon>Sar</taxon>
        <taxon>Alveolata</taxon>
        <taxon>Dinophyceae</taxon>
        <taxon>Prorocentrales</taxon>
        <taxon>Prorocentraceae</taxon>
        <taxon>Prorocentrum</taxon>
    </lineage>
</organism>
<gene>
    <name evidence="2" type="ORF">PCOR1329_LOCUS8750</name>
</gene>
<dbReference type="EMBL" id="CAUYUJ010002413">
    <property type="protein sequence ID" value="CAK0800674.1"/>
    <property type="molecule type" value="Genomic_DNA"/>
</dbReference>
<feature type="non-terminal residue" evidence="2">
    <location>
        <position position="1"/>
    </location>
</feature>
<feature type="region of interest" description="Disordered" evidence="1">
    <location>
        <begin position="1"/>
        <end position="60"/>
    </location>
</feature>
<proteinExistence type="predicted"/>
<name>A0ABN9Q8C7_9DINO</name>
<sequence length="139" mass="14080">PRPEGPCGLFPSPALPAPGRPLSVAAQRRALLPPPPEGLGPPAVRPGWAQRGTRPRVPCRARGAGWRAGADGAVAHGARGAAGPRIRDVGDADMAPTAATEGVCHRVRLPWLGASQLGVQVLISFALASCTAPAPAGYP</sequence>
<dbReference type="Proteomes" id="UP001189429">
    <property type="component" value="Unassembled WGS sequence"/>
</dbReference>